<dbReference type="SUPFAM" id="SSF52047">
    <property type="entry name" value="RNI-like"/>
    <property type="match status" value="1"/>
</dbReference>
<comment type="subcellular location">
    <subcellularLocation>
        <location evidence="1">Cytoplasm</location>
        <location evidence="1">Cytoskeleton</location>
        <location evidence="1">Cilium axoneme</location>
    </subcellularLocation>
</comment>
<sequence length="281" mass="30585">MTGPCGHLVCESCGQLDQVRQRCPVCRTERGTLFKVYLRAHASQAADGAYEVLSIADLPDEVLVRCLCFLELRERLSGPALVSRRMAALCHSPELLWDVDTGKMTSLAALRSLALWLARHAPHVRQLDLCPDSLLEEDEGSAAEAALTACLAAAGAGGQLTHLGLEGWIPNLEWLAAMRSLRSLWLDSAGELRVSAPVGALSSLETLSLQGYYLDFEAGARLPASVTWLRLIVTDPAGKEMPRQVSELPQLARLYLTEYFDDAGLAPLSRLSSSLTRRCNT</sequence>
<evidence type="ECO:0000313" key="3">
    <source>
        <dbReference type="EMBL" id="PRW20977.1"/>
    </source>
</evidence>
<reference evidence="3 4" key="1">
    <citation type="journal article" date="2018" name="Plant J.">
        <title>Genome sequences of Chlorella sorokiniana UTEX 1602 and Micractinium conductrix SAG 241.80: implications to maltose excretion by a green alga.</title>
        <authorList>
            <person name="Arriola M.B."/>
            <person name="Velmurugan N."/>
            <person name="Zhang Y."/>
            <person name="Plunkett M.H."/>
            <person name="Hondzo H."/>
            <person name="Barney B.M."/>
        </authorList>
    </citation>
    <scope>NUCLEOTIDE SEQUENCE [LARGE SCALE GENOMIC DNA]</scope>
    <source>
        <strain evidence="4">UTEX 1602</strain>
    </source>
</reference>
<dbReference type="EMBL" id="LHPG02000020">
    <property type="protein sequence ID" value="PRW20977.1"/>
    <property type="molecule type" value="Genomic_DNA"/>
</dbReference>
<keyword evidence="4" id="KW-1185">Reference proteome</keyword>
<organism evidence="3 4">
    <name type="scientific">Chlorella sorokiniana</name>
    <name type="common">Freshwater green alga</name>
    <dbReference type="NCBI Taxonomy" id="3076"/>
    <lineage>
        <taxon>Eukaryota</taxon>
        <taxon>Viridiplantae</taxon>
        <taxon>Chlorophyta</taxon>
        <taxon>core chlorophytes</taxon>
        <taxon>Trebouxiophyceae</taxon>
        <taxon>Chlorellales</taxon>
        <taxon>Chlorellaceae</taxon>
        <taxon>Chlorella clade</taxon>
        <taxon>Chlorella</taxon>
    </lineage>
</organism>
<dbReference type="AlphaFoldDB" id="A0A2P6TEB4"/>
<name>A0A2P6TEB4_CHLSO</name>
<dbReference type="PROSITE" id="PS50181">
    <property type="entry name" value="FBOX"/>
    <property type="match status" value="1"/>
</dbReference>
<feature type="domain" description="F-box" evidence="2">
    <location>
        <begin position="52"/>
        <end position="100"/>
    </location>
</feature>
<dbReference type="Proteomes" id="UP000239899">
    <property type="component" value="Unassembled WGS sequence"/>
</dbReference>
<evidence type="ECO:0000259" key="2">
    <source>
        <dbReference type="PROSITE" id="PS50181"/>
    </source>
</evidence>
<dbReference type="InterPro" id="IPR032675">
    <property type="entry name" value="LRR_dom_sf"/>
</dbReference>
<proteinExistence type="predicted"/>
<accession>A0A2P6TEB4</accession>
<dbReference type="Gene3D" id="3.80.10.10">
    <property type="entry name" value="Ribonuclease Inhibitor"/>
    <property type="match status" value="1"/>
</dbReference>
<evidence type="ECO:0000313" key="4">
    <source>
        <dbReference type="Proteomes" id="UP000239899"/>
    </source>
</evidence>
<gene>
    <name evidence="3" type="ORF">C2E21_8502</name>
</gene>
<dbReference type="Gene3D" id="3.30.40.10">
    <property type="entry name" value="Zinc/RING finger domain, C3HC4 (zinc finger)"/>
    <property type="match status" value="1"/>
</dbReference>
<dbReference type="Pfam" id="PF14447">
    <property type="entry name" value="Prok-RING_4"/>
    <property type="match status" value="1"/>
</dbReference>
<dbReference type="GO" id="GO:0005930">
    <property type="term" value="C:axoneme"/>
    <property type="evidence" value="ECO:0007669"/>
    <property type="project" value="UniProtKB-SubCell"/>
</dbReference>
<dbReference type="InterPro" id="IPR001810">
    <property type="entry name" value="F-box_dom"/>
</dbReference>
<comment type="caution">
    <text evidence="3">The sequence shown here is derived from an EMBL/GenBank/DDBJ whole genome shotgun (WGS) entry which is preliminary data.</text>
</comment>
<dbReference type="InterPro" id="IPR013083">
    <property type="entry name" value="Znf_RING/FYVE/PHD"/>
</dbReference>
<protein>
    <submittedName>
        <fullName evidence="3">2-isopropylmalate synthase homocitrate synthase family</fullName>
    </submittedName>
</protein>
<dbReference type="SUPFAM" id="SSF81383">
    <property type="entry name" value="F-box domain"/>
    <property type="match status" value="1"/>
</dbReference>
<dbReference type="InterPro" id="IPR036047">
    <property type="entry name" value="F-box-like_dom_sf"/>
</dbReference>
<dbReference type="Pfam" id="PF12937">
    <property type="entry name" value="F-box-like"/>
    <property type="match status" value="1"/>
</dbReference>
<evidence type="ECO:0000256" key="1">
    <source>
        <dbReference type="ARBA" id="ARBA00004430"/>
    </source>
</evidence>